<keyword evidence="5 9" id="KW-0812">Transmembrane</keyword>
<dbReference type="GO" id="GO:0010041">
    <property type="term" value="P:response to iron(III) ion"/>
    <property type="evidence" value="ECO:0007669"/>
    <property type="project" value="TreeGrafter"/>
</dbReference>
<feature type="transmembrane region" description="Helical" evidence="9">
    <location>
        <begin position="160"/>
        <end position="181"/>
    </location>
</feature>
<accession>A0A926VJL7</accession>
<comment type="caution">
    <text evidence="11">The sequence shown here is derived from an EMBL/GenBank/DDBJ whole genome shotgun (WGS) entry which is preliminary data.</text>
</comment>
<keyword evidence="6 9" id="KW-1133">Transmembrane helix</keyword>
<feature type="transmembrane region" description="Helical" evidence="9">
    <location>
        <begin position="507"/>
        <end position="531"/>
    </location>
</feature>
<evidence type="ECO:0000313" key="11">
    <source>
        <dbReference type="EMBL" id="MBD2185056.1"/>
    </source>
</evidence>
<dbReference type="PANTHER" id="PTHR33908:SF3">
    <property type="entry name" value="UNDECAPRENYL PHOSPHATE-ALPHA-4-AMINO-4-DEOXY-L-ARABINOSE ARABINOSYL TRANSFERASE"/>
    <property type="match status" value="1"/>
</dbReference>
<feature type="transmembrane region" description="Helical" evidence="9">
    <location>
        <begin position="107"/>
        <end position="125"/>
    </location>
</feature>
<dbReference type="GO" id="GO:0005886">
    <property type="term" value="C:plasma membrane"/>
    <property type="evidence" value="ECO:0007669"/>
    <property type="project" value="UniProtKB-SubCell"/>
</dbReference>
<dbReference type="Pfam" id="PF13231">
    <property type="entry name" value="PMT_2"/>
    <property type="match status" value="1"/>
</dbReference>
<proteinExistence type="predicted"/>
<keyword evidence="2" id="KW-1003">Cell membrane</keyword>
<keyword evidence="12" id="KW-1185">Reference proteome</keyword>
<feature type="transmembrane region" description="Helical" evidence="9">
    <location>
        <begin position="188"/>
        <end position="207"/>
    </location>
</feature>
<keyword evidence="7 9" id="KW-0472">Membrane</keyword>
<keyword evidence="3" id="KW-0328">Glycosyltransferase</keyword>
<feature type="region of interest" description="Disordered" evidence="8">
    <location>
        <begin position="637"/>
        <end position="661"/>
    </location>
</feature>
<evidence type="ECO:0000256" key="2">
    <source>
        <dbReference type="ARBA" id="ARBA00022475"/>
    </source>
</evidence>
<dbReference type="RefSeq" id="WP_190472671.1">
    <property type="nucleotide sequence ID" value="NZ_JACJPW010000105.1"/>
</dbReference>
<evidence type="ECO:0000256" key="9">
    <source>
        <dbReference type="SAM" id="Phobius"/>
    </source>
</evidence>
<dbReference type="AlphaFoldDB" id="A0A926VJL7"/>
<dbReference type="GO" id="GO:0009103">
    <property type="term" value="P:lipopolysaccharide biosynthetic process"/>
    <property type="evidence" value="ECO:0007669"/>
    <property type="project" value="UniProtKB-ARBA"/>
</dbReference>
<feature type="transmembrane region" description="Helical" evidence="9">
    <location>
        <begin position="237"/>
        <end position="269"/>
    </location>
</feature>
<dbReference type="EMBL" id="JACJPW010000105">
    <property type="protein sequence ID" value="MBD2185056.1"/>
    <property type="molecule type" value="Genomic_DNA"/>
</dbReference>
<feature type="transmembrane region" description="Helical" evidence="9">
    <location>
        <begin position="21"/>
        <end position="46"/>
    </location>
</feature>
<evidence type="ECO:0000256" key="3">
    <source>
        <dbReference type="ARBA" id="ARBA00022676"/>
    </source>
</evidence>
<evidence type="ECO:0000256" key="6">
    <source>
        <dbReference type="ARBA" id="ARBA00022989"/>
    </source>
</evidence>
<evidence type="ECO:0000256" key="5">
    <source>
        <dbReference type="ARBA" id="ARBA00022692"/>
    </source>
</evidence>
<comment type="subcellular location">
    <subcellularLocation>
        <location evidence="1">Cell membrane</location>
        <topology evidence="1">Multi-pass membrane protein</topology>
    </subcellularLocation>
</comment>
<feature type="transmembrane region" description="Helical" evidence="9">
    <location>
        <begin position="398"/>
        <end position="414"/>
    </location>
</feature>
<dbReference type="PANTHER" id="PTHR33908">
    <property type="entry name" value="MANNOSYLTRANSFERASE YKCB-RELATED"/>
    <property type="match status" value="1"/>
</dbReference>
<organism evidence="11 12">
    <name type="scientific">Aerosakkonema funiforme FACHB-1375</name>
    <dbReference type="NCBI Taxonomy" id="2949571"/>
    <lineage>
        <taxon>Bacteria</taxon>
        <taxon>Bacillati</taxon>
        <taxon>Cyanobacteriota</taxon>
        <taxon>Cyanophyceae</taxon>
        <taxon>Oscillatoriophycideae</taxon>
        <taxon>Aerosakkonematales</taxon>
        <taxon>Aerosakkonemataceae</taxon>
        <taxon>Aerosakkonema</taxon>
    </lineage>
</organism>
<feature type="region of interest" description="Disordered" evidence="8">
    <location>
        <begin position="134"/>
        <end position="154"/>
    </location>
</feature>
<dbReference type="InterPro" id="IPR038731">
    <property type="entry name" value="RgtA/B/C-like"/>
</dbReference>
<dbReference type="Proteomes" id="UP000641646">
    <property type="component" value="Unassembled WGS sequence"/>
</dbReference>
<evidence type="ECO:0000256" key="4">
    <source>
        <dbReference type="ARBA" id="ARBA00022679"/>
    </source>
</evidence>
<feature type="transmembrane region" description="Helical" evidence="9">
    <location>
        <begin position="281"/>
        <end position="302"/>
    </location>
</feature>
<evidence type="ECO:0000256" key="8">
    <source>
        <dbReference type="SAM" id="MobiDB-lite"/>
    </source>
</evidence>
<feature type="transmembrane region" description="Helical" evidence="9">
    <location>
        <begin position="373"/>
        <end position="392"/>
    </location>
</feature>
<feature type="transmembrane region" description="Helical" evidence="9">
    <location>
        <begin position="478"/>
        <end position="500"/>
    </location>
</feature>
<evidence type="ECO:0000259" key="10">
    <source>
        <dbReference type="Pfam" id="PF13231"/>
    </source>
</evidence>
<gene>
    <name evidence="11" type="ORF">H6G03_28960</name>
</gene>
<feature type="transmembrane region" description="Helical" evidence="9">
    <location>
        <begin position="331"/>
        <end position="353"/>
    </location>
</feature>
<dbReference type="GO" id="GO:0016763">
    <property type="term" value="F:pentosyltransferase activity"/>
    <property type="evidence" value="ECO:0007669"/>
    <property type="project" value="TreeGrafter"/>
</dbReference>
<reference evidence="11" key="2">
    <citation type="submission" date="2020-08" db="EMBL/GenBank/DDBJ databases">
        <authorList>
            <person name="Chen M."/>
            <person name="Teng W."/>
            <person name="Zhao L."/>
            <person name="Hu C."/>
            <person name="Zhou Y."/>
            <person name="Han B."/>
            <person name="Song L."/>
            <person name="Shu W."/>
        </authorList>
    </citation>
    <scope>NUCLEOTIDE SEQUENCE</scope>
    <source>
        <strain evidence="11">FACHB-1375</strain>
    </source>
</reference>
<name>A0A926VJL7_9CYAN</name>
<sequence length="661" mass="74805">MNINKVKSWWKFLEKSPSLNWKLSIIWLFILSCVAFLFNLGSIGLVDKTEPMFVEAARQMSVTGDWITPYWNGETRFDKPPLVYWLMAIAFKIVGVNEWAARLPSALAAIALVVLGFYTLRYFGFSRPAHVSLLPSSPEDRESDRQSSQPEKIRHPQRELWISAWIGAAILALNPAWIAWGRTGVSDMLLASNISMALLTFFIGYALNDAKPHPLSVSQEEEKMDSISPQRSSIWYIAFYVFIALAVLAKGPVGAVLPGLIIGAFLLYLGKFREVVREMRLLRGILITIAIAIPWFVLVTLANGKAYIDTFFGYHNVQRFTSVVSSHRGPWYFYIPVVLVGFAPWSIYLPVAIARLRFWQREKWQQSPRSTQLGLFALFWFIGVFGFFSIAVTKLPSYVLPLMPACAIMVTLFWSELMSERESRGADDKKNKKNIGLFVSAIFNIVFLLVLAAGTFFSPKLIGYDPAVPQMRQALAQSGLPSLSGSVWLVTAIASLFLVLRKQQWRWLWSTNLAGFLAFMIFVAPPAALLVDGQRQLPLREMSAFINQVRQPEEDLILIGFIRPSMTFYTRQTVNYIKTSDEAISYIEKTAATKPTHLILTKPDNLKPNFLKRYQYKQLGSSGAYKLLRISTKVKSQNVKVKTQGPPNPKSKIQNPKSKIR</sequence>
<evidence type="ECO:0000256" key="7">
    <source>
        <dbReference type="ARBA" id="ARBA00023136"/>
    </source>
</evidence>
<feature type="compositionally biased region" description="Basic and acidic residues" evidence="8">
    <location>
        <begin position="138"/>
        <end position="154"/>
    </location>
</feature>
<keyword evidence="4" id="KW-0808">Transferase</keyword>
<evidence type="ECO:0000256" key="1">
    <source>
        <dbReference type="ARBA" id="ARBA00004651"/>
    </source>
</evidence>
<protein>
    <submittedName>
        <fullName evidence="11">Glycosyltransferase family 39 protein</fullName>
    </submittedName>
</protein>
<evidence type="ECO:0000313" key="12">
    <source>
        <dbReference type="Proteomes" id="UP000641646"/>
    </source>
</evidence>
<feature type="transmembrane region" description="Helical" evidence="9">
    <location>
        <begin position="82"/>
        <end position="100"/>
    </location>
</feature>
<feature type="domain" description="Glycosyltransferase RgtA/B/C/D-like" evidence="10">
    <location>
        <begin position="78"/>
        <end position="133"/>
    </location>
</feature>
<feature type="transmembrane region" description="Helical" evidence="9">
    <location>
        <begin position="435"/>
        <end position="458"/>
    </location>
</feature>
<dbReference type="InterPro" id="IPR050297">
    <property type="entry name" value="LipidA_mod_glycosyltrf_83"/>
</dbReference>
<reference evidence="11" key="1">
    <citation type="journal article" date="2015" name="ISME J.">
        <title>Draft Genome Sequence of Streptomyces incarnatus NRRL8089, which Produces the Nucleoside Antibiotic Sinefungin.</title>
        <authorList>
            <person name="Oshima K."/>
            <person name="Hattori M."/>
            <person name="Shimizu H."/>
            <person name="Fukuda K."/>
            <person name="Nemoto M."/>
            <person name="Inagaki K."/>
            <person name="Tamura T."/>
        </authorList>
    </citation>
    <scope>NUCLEOTIDE SEQUENCE</scope>
    <source>
        <strain evidence="11">FACHB-1375</strain>
    </source>
</reference>
<feature type="compositionally biased region" description="Polar residues" evidence="8">
    <location>
        <begin position="651"/>
        <end position="661"/>
    </location>
</feature>
<dbReference type="PROSITE" id="PS51257">
    <property type="entry name" value="PROKAR_LIPOPROTEIN"/>
    <property type="match status" value="1"/>
</dbReference>